<proteinExistence type="predicted"/>
<protein>
    <submittedName>
        <fullName evidence="1">Uncharacterized protein</fullName>
    </submittedName>
</protein>
<accession>A0A6A5KLH3</accession>
<dbReference type="AlphaFoldDB" id="A0A6A5KLH3"/>
<evidence type="ECO:0000313" key="2">
    <source>
        <dbReference type="Proteomes" id="UP000800040"/>
    </source>
</evidence>
<organism evidence="1 2">
    <name type="scientific">Decorospora gaudefroyi</name>
    <dbReference type="NCBI Taxonomy" id="184978"/>
    <lineage>
        <taxon>Eukaryota</taxon>
        <taxon>Fungi</taxon>
        <taxon>Dikarya</taxon>
        <taxon>Ascomycota</taxon>
        <taxon>Pezizomycotina</taxon>
        <taxon>Dothideomycetes</taxon>
        <taxon>Pleosporomycetidae</taxon>
        <taxon>Pleosporales</taxon>
        <taxon>Pleosporineae</taxon>
        <taxon>Pleosporaceae</taxon>
        <taxon>Decorospora</taxon>
    </lineage>
</organism>
<name>A0A6A5KLH3_9PLEO</name>
<evidence type="ECO:0000313" key="1">
    <source>
        <dbReference type="EMBL" id="KAF1836639.1"/>
    </source>
</evidence>
<gene>
    <name evidence="1" type="ORF">BDW02DRAFT_222013</name>
</gene>
<dbReference type="EMBL" id="ML975271">
    <property type="protein sequence ID" value="KAF1836639.1"/>
    <property type="molecule type" value="Genomic_DNA"/>
</dbReference>
<dbReference type="Proteomes" id="UP000800040">
    <property type="component" value="Unassembled WGS sequence"/>
</dbReference>
<reference evidence="1" key="1">
    <citation type="submission" date="2020-01" db="EMBL/GenBank/DDBJ databases">
        <authorList>
            <consortium name="DOE Joint Genome Institute"/>
            <person name="Haridas S."/>
            <person name="Albert R."/>
            <person name="Binder M."/>
            <person name="Bloem J."/>
            <person name="Labutti K."/>
            <person name="Salamov A."/>
            <person name="Andreopoulos B."/>
            <person name="Baker S.E."/>
            <person name="Barry K."/>
            <person name="Bills G."/>
            <person name="Bluhm B.H."/>
            <person name="Cannon C."/>
            <person name="Castanera R."/>
            <person name="Culley D.E."/>
            <person name="Daum C."/>
            <person name="Ezra D."/>
            <person name="Gonzalez J.B."/>
            <person name="Henrissat B."/>
            <person name="Kuo A."/>
            <person name="Liang C."/>
            <person name="Lipzen A."/>
            <person name="Lutzoni F."/>
            <person name="Magnuson J."/>
            <person name="Mondo S."/>
            <person name="Nolan M."/>
            <person name="Ohm R."/>
            <person name="Pangilinan J."/>
            <person name="Park H.-J."/>
            <person name="Ramirez L."/>
            <person name="Alfaro M."/>
            <person name="Sun H."/>
            <person name="Tritt A."/>
            <person name="Yoshinaga Y."/>
            <person name="Zwiers L.-H."/>
            <person name="Turgeon B.G."/>
            <person name="Goodwin S.B."/>
            <person name="Spatafora J.W."/>
            <person name="Crous P.W."/>
            <person name="Grigoriev I.V."/>
        </authorList>
    </citation>
    <scope>NUCLEOTIDE SEQUENCE</scope>
    <source>
        <strain evidence="1">P77</strain>
    </source>
</reference>
<keyword evidence="2" id="KW-1185">Reference proteome</keyword>
<sequence length="162" mass="19120">MIPSQHTCPNSICVNGYRSLPHAYRPSEAFLTLWARYVVSPESLLPQRCREPKTNTRTTFLLTSLRDRSAPLRLHHWSRCCCASGFSLQRNHHYLDMDQVRMKRSRIYYTTERSILSRQIVRDDDDRTPHIRCRSVLELSAMVWNHTYIGVSRPERFESRPA</sequence>